<dbReference type="PANTHER" id="PTHR12888">
    <property type="entry name" value="PEROXISOME ASSEMBLY PROTEIN 12 PEROXIN-12"/>
    <property type="match status" value="1"/>
</dbReference>
<sequence length="101" mass="11752">MSTLRAAHMASSKRAAGDQPSIFDIISQEGLASSLKPAIEHLIKFLATVYSNRFETAQKYYDELYLLFDLLLQNQYLKKYAYRFDILLEMVTTFMESRKNQ</sequence>
<dbReference type="AlphaFoldDB" id="A0A0D8XDL5"/>
<dbReference type="InterPro" id="IPR017375">
    <property type="entry name" value="PEX12"/>
</dbReference>
<name>A0A0D8XDL5_DICVI</name>
<dbReference type="GO" id="GO:0016558">
    <property type="term" value="P:protein import into peroxisome matrix"/>
    <property type="evidence" value="ECO:0007669"/>
    <property type="project" value="InterPro"/>
</dbReference>
<dbReference type="PANTHER" id="PTHR12888:SF0">
    <property type="entry name" value="PEROXISOME ASSEMBLY PROTEIN 12"/>
    <property type="match status" value="1"/>
</dbReference>
<dbReference type="GO" id="GO:0008270">
    <property type="term" value="F:zinc ion binding"/>
    <property type="evidence" value="ECO:0007669"/>
    <property type="project" value="InterPro"/>
</dbReference>
<accession>A0A0D8XDL5</accession>
<keyword evidence="2" id="KW-1185">Reference proteome</keyword>
<reference evidence="2" key="2">
    <citation type="journal article" date="2016" name="Sci. Rep.">
        <title>Dictyocaulus viviparus genome, variome and transcriptome elucidate lungworm biology and support future intervention.</title>
        <authorList>
            <person name="McNulty S.N."/>
            <person name="Strube C."/>
            <person name="Rosa B.A."/>
            <person name="Martin J.C."/>
            <person name="Tyagi R."/>
            <person name="Choi Y.J."/>
            <person name="Wang Q."/>
            <person name="Hallsworth Pepin K."/>
            <person name="Zhang X."/>
            <person name="Ozersky P."/>
            <person name="Wilson R.K."/>
            <person name="Sternberg P.W."/>
            <person name="Gasser R.B."/>
            <person name="Mitreva M."/>
        </authorList>
    </citation>
    <scope>NUCLEOTIDE SEQUENCE [LARGE SCALE GENOMIC DNA]</scope>
    <source>
        <strain evidence="2">HannoverDv2000</strain>
    </source>
</reference>
<evidence type="ECO:0000313" key="1">
    <source>
        <dbReference type="EMBL" id="KJH40536.1"/>
    </source>
</evidence>
<gene>
    <name evidence="1" type="ORF">DICVIV_13506</name>
</gene>
<dbReference type="GO" id="GO:0004842">
    <property type="term" value="F:ubiquitin-protein transferase activity"/>
    <property type="evidence" value="ECO:0007669"/>
    <property type="project" value="TreeGrafter"/>
</dbReference>
<protein>
    <submittedName>
        <fullName evidence="1">Uncharacterized protein</fullName>
    </submittedName>
</protein>
<dbReference type="EMBL" id="KN717136">
    <property type="protein sequence ID" value="KJH40536.1"/>
    <property type="molecule type" value="Genomic_DNA"/>
</dbReference>
<dbReference type="STRING" id="29172.A0A0D8XDL5"/>
<dbReference type="GO" id="GO:0006513">
    <property type="term" value="P:protein monoubiquitination"/>
    <property type="evidence" value="ECO:0007669"/>
    <property type="project" value="TreeGrafter"/>
</dbReference>
<dbReference type="Proteomes" id="UP000053766">
    <property type="component" value="Unassembled WGS sequence"/>
</dbReference>
<evidence type="ECO:0000313" key="2">
    <source>
        <dbReference type="Proteomes" id="UP000053766"/>
    </source>
</evidence>
<dbReference type="OrthoDB" id="107372at2759"/>
<proteinExistence type="predicted"/>
<dbReference type="GO" id="GO:1990429">
    <property type="term" value="C:peroxisomal importomer complex"/>
    <property type="evidence" value="ECO:0007669"/>
    <property type="project" value="TreeGrafter"/>
</dbReference>
<reference evidence="1 2" key="1">
    <citation type="submission" date="2013-11" db="EMBL/GenBank/DDBJ databases">
        <title>Draft genome of the bovine lungworm Dictyocaulus viviparus.</title>
        <authorList>
            <person name="Mitreva M."/>
        </authorList>
    </citation>
    <scope>NUCLEOTIDE SEQUENCE [LARGE SCALE GENOMIC DNA]</scope>
    <source>
        <strain evidence="1 2">HannoverDv2000</strain>
    </source>
</reference>
<organism evidence="1 2">
    <name type="scientific">Dictyocaulus viviparus</name>
    <name type="common">Bovine lungworm</name>
    <dbReference type="NCBI Taxonomy" id="29172"/>
    <lineage>
        <taxon>Eukaryota</taxon>
        <taxon>Metazoa</taxon>
        <taxon>Ecdysozoa</taxon>
        <taxon>Nematoda</taxon>
        <taxon>Chromadorea</taxon>
        <taxon>Rhabditida</taxon>
        <taxon>Rhabditina</taxon>
        <taxon>Rhabditomorpha</taxon>
        <taxon>Strongyloidea</taxon>
        <taxon>Metastrongylidae</taxon>
        <taxon>Dictyocaulus</taxon>
    </lineage>
</organism>
<dbReference type="GO" id="GO:0005778">
    <property type="term" value="C:peroxisomal membrane"/>
    <property type="evidence" value="ECO:0007669"/>
    <property type="project" value="InterPro"/>
</dbReference>